<dbReference type="PANTHER" id="PTHR44103">
    <property type="entry name" value="PROPROTEIN CONVERTASE P"/>
    <property type="match status" value="1"/>
</dbReference>
<feature type="transmembrane region" description="Helical" evidence="4">
    <location>
        <begin position="141"/>
        <end position="164"/>
    </location>
</feature>
<keyword evidence="1" id="KW-0732">Signal</keyword>
<comment type="caution">
    <text evidence="6">The sequence shown here is derived from an EMBL/GenBank/DDBJ whole genome shotgun (WGS) entry which is preliminary data.</text>
</comment>
<dbReference type="Proteomes" id="UP000663852">
    <property type="component" value="Unassembled WGS sequence"/>
</dbReference>
<dbReference type="Gene3D" id="2.130.10.130">
    <property type="entry name" value="Integrin alpha, N-terminal"/>
    <property type="match status" value="1"/>
</dbReference>
<feature type="compositionally biased region" description="Acidic residues" evidence="3">
    <location>
        <begin position="1190"/>
        <end position="1205"/>
    </location>
</feature>
<evidence type="ECO:0000259" key="5">
    <source>
        <dbReference type="PROSITE" id="PS50837"/>
    </source>
</evidence>
<evidence type="ECO:0000256" key="2">
    <source>
        <dbReference type="SAM" id="Coils"/>
    </source>
</evidence>
<dbReference type="Gene3D" id="3.40.50.300">
    <property type="entry name" value="P-loop containing nucleotide triphosphate hydrolases"/>
    <property type="match status" value="1"/>
</dbReference>
<keyword evidence="4" id="KW-0812">Transmembrane</keyword>
<reference evidence="6" key="1">
    <citation type="submission" date="2021-02" db="EMBL/GenBank/DDBJ databases">
        <authorList>
            <person name="Nowell W R."/>
        </authorList>
    </citation>
    <scope>NUCLEOTIDE SEQUENCE</scope>
</reference>
<dbReference type="OrthoDB" id="10246973at2759"/>
<evidence type="ECO:0000256" key="4">
    <source>
        <dbReference type="SAM" id="Phobius"/>
    </source>
</evidence>
<dbReference type="PROSITE" id="PS50837">
    <property type="entry name" value="NACHT"/>
    <property type="match status" value="1"/>
</dbReference>
<dbReference type="InterPro" id="IPR028994">
    <property type="entry name" value="Integrin_alpha_N"/>
</dbReference>
<feature type="coiled-coil region" evidence="2">
    <location>
        <begin position="1681"/>
        <end position="1708"/>
    </location>
</feature>
<dbReference type="Pfam" id="PF13517">
    <property type="entry name" value="FG-GAP_3"/>
    <property type="match status" value="2"/>
</dbReference>
<keyword evidence="4" id="KW-0472">Membrane</keyword>
<dbReference type="InterPro" id="IPR007111">
    <property type="entry name" value="NACHT_NTPase"/>
</dbReference>
<dbReference type="PANTHER" id="PTHR44103:SF1">
    <property type="entry name" value="PROPROTEIN CONVERTASE P"/>
    <property type="match status" value="1"/>
</dbReference>
<evidence type="ECO:0000313" key="7">
    <source>
        <dbReference type="Proteomes" id="UP000663852"/>
    </source>
</evidence>
<dbReference type="InterPro" id="IPR027417">
    <property type="entry name" value="P-loop_NTPase"/>
</dbReference>
<proteinExistence type="predicted"/>
<dbReference type="InterPro" id="IPR016024">
    <property type="entry name" value="ARM-type_fold"/>
</dbReference>
<gene>
    <name evidence="6" type="ORF">EDS130_LOCUS25833</name>
</gene>
<protein>
    <recommendedName>
        <fullName evidence="5">NACHT domain-containing protein</fullName>
    </recommendedName>
</protein>
<organism evidence="6 7">
    <name type="scientific">Adineta ricciae</name>
    <name type="common">Rotifer</name>
    <dbReference type="NCBI Taxonomy" id="249248"/>
    <lineage>
        <taxon>Eukaryota</taxon>
        <taxon>Metazoa</taxon>
        <taxon>Spiralia</taxon>
        <taxon>Gnathifera</taxon>
        <taxon>Rotifera</taxon>
        <taxon>Eurotatoria</taxon>
        <taxon>Bdelloidea</taxon>
        <taxon>Adinetida</taxon>
        <taxon>Adinetidae</taxon>
        <taxon>Adineta</taxon>
    </lineage>
</organism>
<dbReference type="SUPFAM" id="SSF52540">
    <property type="entry name" value="P-loop containing nucleoside triphosphate hydrolases"/>
    <property type="match status" value="1"/>
</dbReference>
<accession>A0A814XE59</accession>
<evidence type="ECO:0000313" key="6">
    <source>
        <dbReference type="EMBL" id="CAF1209957.1"/>
    </source>
</evidence>
<keyword evidence="2" id="KW-0175">Coiled coil</keyword>
<feature type="domain" description="NACHT" evidence="5">
    <location>
        <begin position="618"/>
        <end position="732"/>
    </location>
</feature>
<dbReference type="Gene3D" id="2.30.30.100">
    <property type="match status" value="2"/>
</dbReference>
<dbReference type="SUPFAM" id="SSF69318">
    <property type="entry name" value="Integrin alpha N-terminal domain"/>
    <property type="match status" value="1"/>
</dbReference>
<evidence type="ECO:0000256" key="3">
    <source>
        <dbReference type="SAM" id="MobiDB-lite"/>
    </source>
</evidence>
<name>A0A814XE59_ADIRI</name>
<dbReference type="InterPro" id="IPR013517">
    <property type="entry name" value="FG-GAP"/>
</dbReference>
<sequence>MENSTDQTGPIDVTLILFTNILCAIVVKTTIQIIHITIPTLFMDSRIIRDSKETFSCQFSVNMFYSMNTMHVANHKTVSKKSNLEMETVQRPCDDRDHPTETTNIIPASDRIETSHQNDDNNNDTYVLENQEKEQKNLRSWIEFGTFVIVSMIIGVLVVCFTIRKSDSACQWNFRLTIKSSLIHSSHPHALAVGDFDNNQQIDLVVANSGTNTIAVFLLDTNATIISQQTYSTGVRSRPCSVAVTDFNQDGYIDIAVANNGTNNIGIFFNNRNGSFLTQQTLSTGSYRPSFVTIADFNHDNHSDIAVVYHGTDNIGIHLGNGNGVFQSATIYSTGYDSLPCSLAIGDLNDDNHLDVVVANYGTNNIGIFFGNANGSFTSQQMYSTSSNSHPTSVALADLNQDRRLDILVTHYAIGTIGMFVNEGNAIFAKQIIRTLDSQSRPQVITVGNVDLDEYVDVVVVDSENDRIHVLRGYGNTSFHSLTTYDSQCSSFYGTISIPALEADIVVETARNFYKASATDLNKLKANWRSFDIPLSECFIDLQTEKTTSFERNAARQLLTGNRFAAFFSSVTEHKQKKIWMNRLLDTPYMLSIVNSDRYALKDGYYSLDITQVLRENRWVVALGHPGSGKSTLSQWVALQLAQGIMNKKETTDFGPARIPILIRIAEFAEALRENDTLSLFDHIGHHTWFGKFFRSEESTSTSALSQLAVALQDYIRQGQVVVIIDGLDEISVSDQRAKVLHCLETFIHTHIRAPSLRSVMDDPNFARHIDKPAETGGNQILITSRIVGYHAAPLTEQVSHYIIQPLSSKLMQAFVDYWFYHIHENIRSILASSNAEIILDDSVWQDHAEPLKTQLEDRNSELRELASNPFLMSLICHIAFESNDAALPTKRVQLYERAINSILSTWNGHGLNINESKLLWILGDVAEDIHKNSPSGLISEESLLRRCASSIQSYENIKRPTDDDSERFKNEAMRFVEIVRNDVGILVCRSQSMYGFLHRTLQEYFAGLNFVDKRKLKKENQSMVLSATQAIARSLCQHISDIRFRVPLILAFSMLSERDDFEAYCEAFFTEAARELDNFLPLGTLFFVLCDKDFINYPSNDIMFKALDKILVAAGRDNWYSTSETLFSTFQDSIQTLPKSCMSEWVHHVLLSESRHSFVSTTALCNLISDQLYSDNIYKHDNVPGVERDNDDDEKEDENDDDNDFSSSEASVDDLFDANKYTWLDKTVFDNLYLKLDLHQTRSDFSLDRLFVHMSFINRQLLPTPPNGLKTFFTAGKHNQSDIHPTILALIIALYGGLAKSRSAILFKTECMYQDCKILTPLLIEYLVDTKSEQLTRLNRLQNQCHKLLSTTLPDDGSVNAVNLIIAVLCLSGIEHFLIRPNLVKIKAFSMALPKLKYILSTLQDFYSNTSFEFDAERIISDTLKLTNPNVSNRDKRMSPEDFLLITNAVMKATARLSTNGISSSVEDNPYDNTQEDEHAFVFTLPNEVRSKQVLENLLSYDTTLSSGQKACSVLPYFVGLFWTLNNEDVPLSNRKEIVQRHQLTFLHRRFSKDFMYALTFVPKHIRSLFVYLLQRHEIVIQDREVSSTNLPFQYVLIECLMKLVNDTDDTLLEQLCTLLPLLRVYKLDNFGFSILKASYSSHRVKHFEYIRQRPLDENTYQYKDGLGLVPDVPKDYPEIDIEEVFIKNLQNERAQLQAALQKLRRSPQDTQASIHLYSACVSLAYMSSCSQLIEPTILLTEALNAANSIELPLLKLDALSIIFMNLHVQVDSNLMASHRSLIHQQARLLNEITSKLSIPVHTAILLRCYTVFIRASEFEVSVRDLLNKITATTNGRVYSSQEAVYEALLKISYSNELIHSYLADLYSKNENILKHEPQTLFHTRSSIFFRYFTRSSTYGKTPTENTLLSAMFLTELVSDCHRLFAWRNLIFDDNCHNLPRPNRPNKPNFENNGTLMHFQALAIDQYLNDCIKKKSISIEVIKNLDRFLHSVSTVESTAWGIVNHWLTFENHQQLNAIAVHAALLSLEAYLWNEKATVIACNQLCSRQDRFRQRAEVLFRRDSAPDTSDLGLNSLLALLDRYIWCCHNSTYAESTIFTMLYHTSINREHHLHIVLLLEQYRIIRMNSNDINIDDQDLYRAIKIATANNYFNVSFCLALYQLSSSLYSHMSDIIRSKFSIVTNHSSLKKYVSKTDYELFVVNVLISIGICLYHNRNDAAIVTEAIIEMMGKTSSSRIQRAAIYASGSTKDGTELRWGILQSFADSSNKNTKMYSEDVICTLIQTCCYRMSRDNSFEDEENIKVFLQLLKHQSPNIAKATREGMGRAINSSERLLELFQYDKLQCYEALIASTAHMYFGQKSTDHQSPNIAKATREGMGRAINSSERLLELFQYDKLQCYEALIASTAHMYFGQKSTDVRATADLILKHPDLLSIFIAELYESIRYLLKEGSRHSFPKYTYEYEHPHYLSVSSVLIDKMPSAFCSFIGECGYGEELKRAIYCASKVRRNARRITYLVLLSIFGEFTSELCEMAVEVLIDDPYKSNKCYECLWRIHRIKDEKAIDKLFKYFESPSMNVRYAALKVLLHLTSLGLIHIAETQDILMKTMNDPESNENLWLAENNQYSKYVRSYENVGQLKQVVYNSLAMHLLDVRRGGEAFDFNNNLTDEEQAFRASELNASQTIGLFKKNGYWDYD</sequence>
<feature type="transmembrane region" description="Helical" evidence="4">
    <location>
        <begin position="15"/>
        <end position="42"/>
    </location>
</feature>
<dbReference type="EMBL" id="CAJNOJ010000154">
    <property type="protein sequence ID" value="CAF1209957.1"/>
    <property type="molecule type" value="Genomic_DNA"/>
</dbReference>
<evidence type="ECO:0000256" key="1">
    <source>
        <dbReference type="ARBA" id="ARBA00022729"/>
    </source>
</evidence>
<dbReference type="Pfam" id="PF05729">
    <property type="entry name" value="NACHT"/>
    <property type="match status" value="1"/>
</dbReference>
<dbReference type="SUPFAM" id="SSF48371">
    <property type="entry name" value="ARM repeat"/>
    <property type="match status" value="1"/>
</dbReference>
<feature type="region of interest" description="Disordered" evidence="3">
    <location>
        <begin position="1181"/>
        <end position="1210"/>
    </location>
</feature>
<keyword evidence="4" id="KW-1133">Transmembrane helix</keyword>